<dbReference type="NCBIfam" id="TIGR00268">
    <property type="entry name" value="ATP-dependent sacrificial sulfur transferase LarE"/>
    <property type="match status" value="1"/>
</dbReference>
<dbReference type="Gene3D" id="3.40.50.620">
    <property type="entry name" value="HUPs"/>
    <property type="match status" value="1"/>
</dbReference>
<evidence type="ECO:0000259" key="3">
    <source>
        <dbReference type="Pfam" id="PF00733"/>
    </source>
</evidence>
<keyword evidence="5" id="KW-1185">Reference proteome</keyword>
<feature type="region of interest" description="Disordered" evidence="2">
    <location>
        <begin position="282"/>
        <end position="307"/>
    </location>
</feature>
<accession>A0A5B9QR35</accession>
<dbReference type="Pfam" id="PF00733">
    <property type="entry name" value="Asn_synthase"/>
    <property type="match status" value="1"/>
</dbReference>
<dbReference type="InterPro" id="IPR001962">
    <property type="entry name" value="Asn_synthase"/>
</dbReference>
<name>A0A5B9QR35_9BACT</name>
<dbReference type="EMBL" id="CP042914">
    <property type="protein sequence ID" value="QEG41567.1"/>
    <property type="molecule type" value="Genomic_DNA"/>
</dbReference>
<dbReference type="KEGG" id="rul:UC8_35910"/>
<dbReference type="InterPro" id="IPR005232">
    <property type="entry name" value="LarE"/>
</dbReference>
<dbReference type="CDD" id="cd01990">
    <property type="entry name" value="LarE-like"/>
    <property type="match status" value="1"/>
</dbReference>
<feature type="compositionally biased region" description="Polar residues" evidence="2">
    <location>
        <begin position="289"/>
        <end position="307"/>
    </location>
</feature>
<dbReference type="GO" id="GO:0006529">
    <property type="term" value="P:asparagine biosynthetic process"/>
    <property type="evidence" value="ECO:0007669"/>
    <property type="project" value="InterPro"/>
</dbReference>
<protein>
    <submittedName>
        <fullName evidence="4">tRNA-specific 2-thiouridylase MnmA</fullName>
    </submittedName>
</protein>
<dbReference type="PIRSF" id="PIRSF006661">
    <property type="entry name" value="PP-lp_UCP006661"/>
    <property type="match status" value="1"/>
</dbReference>
<dbReference type="InterPro" id="IPR014729">
    <property type="entry name" value="Rossmann-like_a/b/a_fold"/>
</dbReference>
<organism evidence="4 5">
    <name type="scientific">Roseimaritima ulvae</name>
    <dbReference type="NCBI Taxonomy" id="980254"/>
    <lineage>
        <taxon>Bacteria</taxon>
        <taxon>Pseudomonadati</taxon>
        <taxon>Planctomycetota</taxon>
        <taxon>Planctomycetia</taxon>
        <taxon>Pirellulales</taxon>
        <taxon>Pirellulaceae</taxon>
        <taxon>Roseimaritima</taxon>
    </lineage>
</organism>
<feature type="domain" description="Asparagine synthetase" evidence="3">
    <location>
        <begin position="27"/>
        <end position="132"/>
    </location>
</feature>
<proteinExistence type="predicted"/>
<dbReference type="PANTHER" id="PTHR43169">
    <property type="entry name" value="EXSB FAMILY PROTEIN"/>
    <property type="match status" value="1"/>
</dbReference>
<evidence type="ECO:0000313" key="5">
    <source>
        <dbReference type="Proteomes" id="UP000325286"/>
    </source>
</evidence>
<feature type="active site" description="Nucleophile and sulfur donor" evidence="1">
    <location>
        <position position="182"/>
    </location>
</feature>
<gene>
    <name evidence="4" type="ORF">UC8_35910</name>
</gene>
<dbReference type="AlphaFoldDB" id="A0A5B9QR35"/>
<dbReference type="Proteomes" id="UP000325286">
    <property type="component" value="Chromosome"/>
</dbReference>
<dbReference type="GO" id="GO:0016783">
    <property type="term" value="F:sulfurtransferase activity"/>
    <property type="evidence" value="ECO:0007669"/>
    <property type="project" value="InterPro"/>
</dbReference>
<evidence type="ECO:0000256" key="1">
    <source>
        <dbReference type="PIRSR" id="PIRSR006661-1"/>
    </source>
</evidence>
<dbReference type="SUPFAM" id="SSF52402">
    <property type="entry name" value="Adenine nucleotide alpha hydrolases-like"/>
    <property type="match status" value="1"/>
</dbReference>
<dbReference type="PANTHER" id="PTHR43169:SF2">
    <property type="entry name" value="NAD_GMP SYNTHASE DOMAIN-CONTAINING PROTEIN"/>
    <property type="match status" value="1"/>
</dbReference>
<dbReference type="OrthoDB" id="9776919at2"/>
<dbReference type="GO" id="GO:0004066">
    <property type="term" value="F:asparagine synthase (glutamine-hydrolyzing) activity"/>
    <property type="evidence" value="ECO:0007669"/>
    <property type="project" value="InterPro"/>
</dbReference>
<sequence length="307" mass="33215">MPAPEIEHPTLPLADRLCQHIAEFGTCMVAFSGGVDSAVVAAAAYRALGRRAIAVTAVSPSVSESQLAAARDVARQIGIEHREVATDEIENADYVRNDSQRCFHCKQTLYRRLTKLANQHAIDVIASGTNADDTHDYRPGIAAGQQASVRAPLADLGIDKSAVREIARRWNLSVWDAPASPCLSSRLAYGVTVTTERLKMVEEAEAFLSGKGFSPLRVRLHEGDLARIEVPRRDLVRMLAEPLWTQTVTALRTAGFRFVTVDLEGFRSGNLNTLVSIASPASSPAAETITETNMTTSPATHPQDSAE</sequence>
<dbReference type="RefSeq" id="WP_068135188.1">
    <property type="nucleotide sequence ID" value="NZ_CP042914.1"/>
</dbReference>
<evidence type="ECO:0000256" key="2">
    <source>
        <dbReference type="SAM" id="MobiDB-lite"/>
    </source>
</evidence>
<reference evidence="4 5" key="1">
    <citation type="submission" date="2019-08" db="EMBL/GenBank/DDBJ databases">
        <title>Deep-cultivation of Planctomycetes and their phenomic and genomic characterization uncovers novel biology.</title>
        <authorList>
            <person name="Wiegand S."/>
            <person name="Jogler M."/>
            <person name="Boedeker C."/>
            <person name="Pinto D."/>
            <person name="Vollmers J."/>
            <person name="Rivas-Marin E."/>
            <person name="Kohn T."/>
            <person name="Peeters S.H."/>
            <person name="Heuer A."/>
            <person name="Rast P."/>
            <person name="Oberbeckmann S."/>
            <person name="Bunk B."/>
            <person name="Jeske O."/>
            <person name="Meyerdierks A."/>
            <person name="Storesund J.E."/>
            <person name="Kallscheuer N."/>
            <person name="Luecker S."/>
            <person name="Lage O.M."/>
            <person name="Pohl T."/>
            <person name="Merkel B.J."/>
            <person name="Hornburger P."/>
            <person name="Mueller R.-W."/>
            <person name="Bruemmer F."/>
            <person name="Labrenz M."/>
            <person name="Spormann A.M."/>
            <person name="Op den Camp H."/>
            <person name="Overmann J."/>
            <person name="Amann R."/>
            <person name="Jetten M.S.M."/>
            <person name="Mascher T."/>
            <person name="Medema M.H."/>
            <person name="Devos D.P."/>
            <person name="Kaster A.-K."/>
            <person name="Ovreas L."/>
            <person name="Rohde M."/>
            <person name="Galperin M.Y."/>
            <person name="Jogler C."/>
        </authorList>
    </citation>
    <scope>NUCLEOTIDE SEQUENCE [LARGE SCALE GENOMIC DNA]</scope>
    <source>
        <strain evidence="4 5">UC8</strain>
    </source>
</reference>
<evidence type="ECO:0000313" key="4">
    <source>
        <dbReference type="EMBL" id="QEG41567.1"/>
    </source>
</evidence>
<dbReference type="InterPro" id="IPR052188">
    <property type="entry name" value="Ni-pincer_cofactor_biosynth"/>
</dbReference>